<reference evidence="14" key="1">
    <citation type="submission" date="2020-08" db="EMBL/GenBank/DDBJ databases">
        <title>Genome public.</title>
        <authorList>
            <person name="Liu C."/>
            <person name="Sun Q."/>
        </authorList>
    </citation>
    <scope>NUCLEOTIDE SEQUENCE</scope>
    <source>
        <strain evidence="14">NSJ-32</strain>
    </source>
</reference>
<evidence type="ECO:0000256" key="3">
    <source>
        <dbReference type="ARBA" id="ARBA00022722"/>
    </source>
</evidence>
<dbReference type="Proteomes" id="UP000657006">
    <property type="component" value="Unassembled WGS sequence"/>
</dbReference>
<keyword evidence="15" id="KW-1185">Reference proteome</keyword>
<feature type="site" description="Transition state stabilizer" evidence="13">
    <location>
        <position position="79"/>
    </location>
</feature>
<dbReference type="GO" id="GO:0005737">
    <property type="term" value="C:cytoplasm"/>
    <property type="evidence" value="ECO:0007669"/>
    <property type="project" value="UniProtKB-SubCell"/>
</dbReference>
<dbReference type="PIRSF" id="PIRSF037785">
    <property type="entry name" value="RecU"/>
    <property type="match status" value="1"/>
</dbReference>
<dbReference type="GO" id="GO:0006281">
    <property type="term" value="P:DNA repair"/>
    <property type="evidence" value="ECO:0007669"/>
    <property type="project" value="UniProtKB-UniRule"/>
</dbReference>
<evidence type="ECO:0000313" key="14">
    <source>
        <dbReference type="EMBL" id="MBC8543080.1"/>
    </source>
</evidence>
<comment type="similarity">
    <text evidence="11 13">Belongs to the RecU family.</text>
</comment>
<dbReference type="GO" id="GO:0007059">
    <property type="term" value="P:chromosome segregation"/>
    <property type="evidence" value="ECO:0007669"/>
    <property type="project" value="UniProtKB-UniRule"/>
</dbReference>
<evidence type="ECO:0000313" key="15">
    <source>
        <dbReference type="Proteomes" id="UP000657006"/>
    </source>
</evidence>
<dbReference type="AlphaFoldDB" id="A0A926I1A4"/>
<evidence type="ECO:0000256" key="5">
    <source>
        <dbReference type="ARBA" id="ARBA00022759"/>
    </source>
</evidence>
<dbReference type="GO" id="GO:0006310">
    <property type="term" value="P:DNA recombination"/>
    <property type="evidence" value="ECO:0007669"/>
    <property type="project" value="UniProtKB-UniRule"/>
</dbReference>
<organism evidence="14 15">
    <name type="scientific">Bianquea renquensis</name>
    <dbReference type="NCBI Taxonomy" id="2763661"/>
    <lineage>
        <taxon>Bacteria</taxon>
        <taxon>Bacillati</taxon>
        <taxon>Bacillota</taxon>
        <taxon>Clostridia</taxon>
        <taxon>Eubacteriales</taxon>
        <taxon>Bianqueaceae</taxon>
        <taxon>Bianquea</taxon>
    </lineage>
</organism>
<feature type="binding site" evidence="13">
    <location>
        <position position="95"/>
    </location>
    <ligand>
        <name>Mg(2+)</name>
        <dbReference type="ChEBI" id="CHEBI:18420"/>
    </ligand>
</feature>
<feature type="binding site" evidence="13">
    <location>
        <position position="62"/>
    </location>
    <ligand>
        <name>Mg(2+)</name>
        <dbReference type="ChEBI" id="CHEBI:18420"/>
    </ligand>
</feature>
<dbReference type="CDD" id="cd22354">
    <property type="entry name" value="RecU-like"/>
    <property type="match status" value="1"/>
</dbReference>
<protein>
    <recommendedName>
        <fullName evidence="12 13">Holliday junction resolvase RecU</fullName>
        <ecNumber evidence="13">3.1.21.10</ecNumber>
    </recommendedName>
    <alternativeName>
        <fullName evidence="13">Recombination protein U homolog</fullName>
    </alternativeName>
</protein>
<dbReference type="Gene3D" id="3.40.1350.10">
    <property type="match status" value="1"/>
</dbReference>
<dbReference type="EMBL" id="JACRSQ010000006">
    <property type="protein sequence ID" value="MBC8543080.1"/>
    <property type="molecule type" value="Genomic_DNA"/>
</dbReference>
<evidence type="ECO:0000256" key="10">
    <source>
        <dbReference type="ARBA" id="ARBA00023204"/>
    </source>
</evidence>
<comment type="function">
    <text evidence="13">Endonuclease that resolves Holliday junction intermediates in genetic recombination. Cleaves mobile four-strand junctions by introducing symmetrical nicks in paired strands. Promotes annealing of linear ssDNA with homologous dsDNA. Required for DNA repair, homologous recombination and chromosome segregation.</text>
</comment>
<dbReference type="GO" id="GO:0000287">
    <property type="term" value="F:magnesium ion binding"/>
    <property type="evidence" value="ECO:0007669"/>
    <property type="project" value="UniProtKB-UniRule"/>
</dbReference>
<keyword evidence="8 13" id="KW-0460">Magnesium</keyword>
<dbReference type="InterPro" id="IPR011335">
    <property type="entry name" value="Restrct_endonuc-II-like"/>
</dbReference>
<evidence type="ECO:0000256" key="7">
    <source>
        <dbReference type="ARBA" id="ARBA00022801"/>
    </source>
</evidence>
<keyword evidence="7 13" id="KW-0378">Hydrolase</keyword>
<keyword evidence="5 13" id="KW-0255">Endonuclease</keyword>
<keyword evidence="6 13" id="KW-0227">DNA damage</keyword>
<keyword evidence="9 13" id="KW-0233">DNA recombination</keyword>
<evidence type="ECO:0000256" key="13">
    <source>
        <dbReference type="HAMAP-Rule" id="MF_00130"/>
    </source>
</evidence>
<comment type="subcellular location">
    <subcellularLocation>
        <location evidence="1 13">Cytoplasm</location>
    </subcellularLocation>
</comment>
<keyword evidence="4 13" id="KW-0479">Metal-binding</keyword>
<sequence>MGYWNSRGLRGSVLEELINMTNDLYRREGVALIQKIPTPIKPVDFDSEKKMIRLAYFEQKSTVDYIGVMRGIPMCFDAKETGKKSLPFSNIHEHQVKFMRDFTAQGGLAFLLVHFSARDEYFLLPFEILEEYFQGGSRKSIPYEAFEPQYEIPYESGGCLHYLKAALKYYQNQRKIL</sequence>
<comment type="caution">
    <text evidence="14">The sequence shown here is derived from an EMBL/GenBank/DDBJ whole genome shotgun (WGS) entry which is preliminary data.</text>
</comment>
<dbReference type="RefSeq" id="WP_177719744.1">
    <property type="nucleotide sequence ID" value="NZ_JACRSQ010000006.1"/>
</dbReference>
<keyword evidence="3 13" id="KW-0540">Nuclease</keyword>
<name>A0A926I1A4_9FIRM</name>
<dbReference type="HAMAP" id="MF_00130">
    <property type="entry name" value="RecU"/>
    <property type="match status" value="1"/>
</dbReference>
<evidence type="ECO:0000256" key="6">
    <source>
        <dbReference type="ARBA" id="ARBA00022763"/>
    </source>
</evidence>
<evidence type="ECO:0000256" key="1">
    <source>
        <dbReference type="ARBA" id="ARBA00004496"/>
    </source>
</evidence>
<dbReference type="Pfam" id="PF03838">
    <property type="entry name" value="RecU"/>
    <property type="match status" value="1"/>
</dbReference>
<dbReference type="EC" id="3.1.21.10" evidence="13"/>
<comment type="catalytic activity">
    <reaction evidence="13">
        <text>Endonucleolytic cleavage at a junction such as a reciprocal single-stranded crossover between two homologous DNA duplexes (Holliday junction).</text>
        <dbReference type="EC" id="3.1.21.10"/>
    </reaction>
</comment>
<keyword evidence="2 13" id="KW-0963">Cytoplasm</keyword>
<evidence type="ECO:0000256" key="11">
    <source>
        <dbReference type="ARBA" id="ARBA00023447"/>
    </source>
</evidence>
<evidence type="ECO:0000256" key="9">
    <source>
        <dbReference type="ARBA" id="ARBA00023172"/>
    </source>
</evidence>
<gene>
    <name evidence="13" type="primary">recU</name>
    <name evidence="14" type="ORF">H8730_05935</name>
</gene>
<dbReference type="SUPFAM" id="SSF52980">
    <property type="entry name" value="Restriction endonuclease-like"/>
    <property type="match status" value="1"/>
</dbReference>
<evidence type="ECO:0000256" key="12">
    <source>
        <dbReference type="ARBA" id="ARBA00029523"/>
    </source>
</evidence>
<evidence type="ECO:0000256" key="4">
    <source>
        <dbReference type="ARBA" id="ARBA00022723"/>
    </source>
</evidence>
<evidence type="ECO:0000256" key="2">
    <source>
        <dbReference type="ARBA" id="ARBA00022490"/>
    </source>
</evidence>
<dbReference type="InterPro" id="IPR011856">
    <property type="entry name" value="tRNA_endonuc-like_dom_sf"/>
</dbReference>
<feature type="binding site" evidence="13">
    <location>
        <position position="77"/>
    </location>
    <ligand>
        <name>Mg(2+)</name>
        <dbReference type="ChEBI" id="CHEBI:18420"/>
    </ligand>
</feature>
<proteinExistence type="inferred from homology"/>
<dbReference type="GO" id="GO:0008821">
    <property type="term" value="F:crossover junction DNA endonuclease activity"/>
    <property type="evidence" value="ECO:0007669"/>
    <property type="project" value="UniProtKB-EC"/>
</dbReference>
<dbReference type="InterPro" id="IPR004612">
    <property type="entry name" value="Resolv_RecU"/>
</dbReference>
<feature type="binding site" evidence="13">
    <location>
        <position position="64"/>
    </location>
    <ligand>
        <name>Mg(2+)</name>
        <dbReference type="ChEBI" id="CHEBI:18420"/>
    </ligand>
</feature>
<evidence type="ECO:0000256" key="8">
    <source>
        <dbReference type="ARBA" id="ARBA00022842"/>
    </source>
</evidence>
<accession>A0A926I1A4</accession>
<comment type="cofactor">
    <cofactor evidence="13">
        <name>Mg(2+)</name>
        <dbReference type="ChEBI" id="CHEBI:18420"/>
    </cofactor>
    <text evidence="13">Binds 1 Mg(2+) ion per subunit.</text>
</comment>
<keyword evidence="10 13" id="KW-0234">DNA repair</keyword>
<dbReference type="GO" id="GO:0003676">
    <property type="term" value="F:nucleic acid binding"/>
    <property type="evidence" value="ECO:0007669"/>
    <property type="project" value="InterPro"/>
</dbReference>